<dbReference type="Proteomes" id="UP000000759">
    <property type="component" value="Chromosome 10"/>
</dbReference>
<proteinExistence type="predicted"/>
<reference evidence="2 3" key="1">
    <citation type="journal article" date="2008" name="Nature">
        <title>The Phaeodactylum genome reveals the evolutionary history of diatom genomes.</title>
        <authorList>
            <person name="Bowler C."/>
            <person name="Allen A.E."/>
            <person name="Badger J.H."/>
            <person name="Grimwood J."/>
            <person name="Jabbari K."/>
            <person name="Kuo A."/>
            <person name="Maheswari U."/>
            <person name="Martens C."/>
            <person name="Maumus F."/>
            <person name="Otillar R.P."/>
            <person name="Rayko E."/>
            <person name="Salamov A."/>
            <person name="Vandepoele K."/>
            <person name="Beszteri B."/>
            <person name="Gruber A."/>
            <person name="Heijde M."/>
            <person name="Katinka M."/>
            <person name="Mock T."/>
            <person name="Valentin K."/>
            <person name="Verret F."/>
            <person name="Berges J.A."/>
            <person name="Brownlee C."/>
            <person name="Cadoret J.P."/>
            <person name="Chiovitti A."/>
            <person name="Choi C.J."/>
            <person name="Coesel S."/>
            <person name="De Martino A."/>
            <person name="Detter J.C."/>
            <person name="Durkin C."/>
            <person name="Falciatore A."/>
            <person name="Fournet J."/>
            <person name="Haruta M."/>
            <person name="Huysman M.J."/>
            <person name="Jenkins B.D."/>
            <person name="Jiroutova K."/>
            <person name="Jorgensen R.E."/>
            <person name="Joubert Y."/>
            <person name="Kaplan A."/>
            <person name="Kroger N."/>
            <person name="Kroth P.G."/>
            <person name="La Roche J."/>
            <person name="Lindquist E."/>
            <person name="Lommer M."/>
            <person name="Martin-Jezequel V."/>
            <person name="Lopez P.J."/>
            <person name="Lucas S."/>
            <person name="Mangogna M."/>
            <person name="McGinnis K."/>
            <person name="Medlin L.K."/>
            <person name="Montsant A."/>
            <person name="Oudot-Le Secq M.P."/>
            <person name="Napoli C."/>
            <person name="Obornik M."/>
            <person name="Parker M.S."/>
            <person name="Petit J.L."/>
            <person name="Porcel B.M."/>
            <person name="Poulsen N."/>
            <person name="Robison M."/>
            <person name="Rychlewski L."/>
            <person name="Rynearson T.A."/>
            <person name="Schmutz J."/>
            <person name="Shapiro H."/>
            <person name="Siaut M."/>
            <person name="Stanley M."/>
            <person name="Sussman M.R."/>
            <person name="Taylor A.R."/>
            <person name="Vardi A."/>
            <person name="von Dassow P."/>
            <person name="Vyverman W."/>
            <person name="Willis A."/>
            <person name="Wyrwicz L.S."/>
            <person name="Rokhsar D.S."/>
            <person name="Weissenbach J."/>
            <person name="Armbrust E.V."/>
            <person name="Green B.R."/>
            <person name="Van de Peer Y."/>
            <person name="Grigoriev I.V."/>
        </authorList>
    </citation>
    <scope>NUCLEOTIDE SEQUENCE [LARGE SCALE GENOMIC DNA]</scope>
    <source>
        <strain evidence="2 3">CCAP 1055/1</strain>
    </source>
</reference>
<gene>
    <name evidence="2" type="ORF">PHATRDRAFT_46418</name>
</gene>
<dbReference type="InParanoid" id="B7G152"/>
<feature type="compositionally biased region" description="Acidic residues" evidence="1">
    <location>
        <begin position="125"/>
        <end position="144"/>
    </location>
</feature>
<feature type="compositionally biased region" description="Basic and acidic residues" evidence="1">
    <location>
        <begin position="1"/>
        <end position="10"/>
    </location>
</feature>
<feature type="compositionally biased region" description="Acidic residues" evidence="1">
    <location>
        <begin position="201"/>
        <end position="224"/>
    </location>
</feature>
<name>B7G152_PHATC</name>
<feature type="region of interest" description="Disordered" evidence="1">
    <location>
        <begin position="1"/>
        <end position="54"/>
    </location>
</feature>
<feature type="compositionally biased region" description="Polar residues" evidence="1">
    <location>
        <begin position="11"/>
        <end position="26"/>
    </location>
</feature>
<feature type="compositionally biased region" description="Polar residues" evidence="1">
    <location>
        <begin position="368"/>
        <end position="379"/>
    </location>
</feature>
<accession>B7G152</accession>
<dbReference type="RefSeq" id="XP_002180976.1">
    <property type="nucleotide sequence ID" value="XM_002180940.1"/>
</dbReference>
<reference evidence="3" key="2">
    <citation type="submission" date="2008-08" db="EMBL/GenBank/DDBJ databases">
        <authorList>
            <consortium name="Diatom Consortium"/>
            <person name="Grigoriev I."/>
            <person name="Grimwood J."/>
            <person name="Kuo A."/>
            <person name="Otillar R.P."/>
            <person name="Salamov A."/>
            <person name="Detter J.C."/>
            <person name="Lindquist E."/>
            <person name="Shapiro H."/>
            <person name="Lucas S."/>
            <person name="Glavina del Rio T."/>
            <person name="Pitluck S."/>
            <person name="Rokhsar D."/>
            <person name="Bowler C."/>
        </authorList>
    </citation>
    <scope>GENOME REANNOTATION</scope>
    <source>
        <strain evidence="3">CCAP 1055/1</strain>
    </source>
</reference>
<dbReference type="AlphaFoldDB" id="B7G152"/>
<feature type="region of interest" description="Disordered" evidence="1">
    <location>
        <begin position="199"/>
        <end position="226"/>
    </location>
</feature>
<feature type="region of interest" description="Disordered" evidence="1">
    <location>
        <begin position="283"/>
        <end position="323"/>
    </location>
</feature>
<evidence type="ECO:0000313" key="3">
    <source>
        <dbReference type="Proteomes" id="UP000000759"/>
    </source>
</evidence>
<dbReference type="EMBL" id="CM000613">
    <property type="protein sequence ID" value="EEC47628.1"/>
    <property type="molecule type" value="Genomic_DNA"/>
</dbReference>
<keyword evidence="3" id="KW-1185">Reference proteome</keyword>
<evidence type="ECO:0000256" key="1">
    <source>
        <dbReference type="SAM" id="MobiDB-lite"/>
    </source>
</evidence>
<dbReference type="HOGENOM" id="CLU_585909_0_0_1"/>
<protein>
    <submittedName>
        <fullName evidence="2">Uncharacterized protein</fullName>
    </submittedName>
</protein>
<feature type="region of interest" description="Disordered" evidence="1">
    <location>
        <begin position="366"/>
        <end position="439"/>
    </location>
</feature>
<feature type="region of interest" description="Disordered" evidence="1">
    <location>
        <begin position="112"/>
        <end position="172"/>
    </location>
</feature>
<sequence>MSRLQTRHDPLSSTTILQVSPGVQSDLSPSPKRRKRRLPVRPTDSSDRENASLDRVSPVVPGDVVVVVVVVSGALARSVPWVILTLGSSAGATRTASFVWGKVYRGGADTASEDFETEQSHHAEEEVEDVSNEDEGSVEEEEDVGPVVEVATEASEEPETSGAEPGSSETTDVFQDASVGTEDITLVEDDSAAHVDRMEYADDEGSEETTTLDETADPETEDPEPTPAAAVEVAISPLTDETAPSVGKNDSVVTDETKAALSKLQYRQREIQGLRPEIAEHLVENQLTRPPEGIPDGWYREEASPRQRQRQQRSSSAIERQMPRLTRARIQRMVPVAAGVLVIGVGVQTGSLALVAAKVGALLASGGPSSPTATTQSWETVPPSHHTEAESEEGTMEDHKDKMATAVTDAPPSAVPTNAHTHSTGDIHPHSIRPGSRTANDTLDVTWLDKAITAVERRIKAFLRMEI</sequence>
<dbReference type="PaxDb" id="2850-Phatr46418"/>
<organism evidence="2 3">
    <name type="scientific">Phaeodactylum tricornutum (strain CCAP 1055/1)</name>
    <dbReference type="NCBI Taxonomy" id="556484"/>
    <lineage>
        <taxon>Eukaryota</taxon>
        <taxon>Sar</taxon>
        <taxon>Stramenopiles</taxon>
        <taxon>Ochrophyta</taxon>
        <taxon>Bacillariophyta</taxon>
        <taxon>Bacillariophyceae</taxon>
        <taxon>Bacillariophycidae</taxon>
        <taxon>Naviculales</taxon>
        <taxon>Phaeodactylaceae</taxon>
        <taxon>Phaeodactylum</taxon>
    </lineage>
</organism>
<evidence type="ECO:0000313" key="2">
    <source>
        <dbReference type="EMBL" id="EEC47628.1"/>
    </source>
</evidence>
<dbReference type="GeneID" id="7201662"/>
<dbReference type="KEGG" id="pti:PHATRDRAFT_46418"/>